<dbReference type="Proteomes" id="UP000076632">
    <property type="component" value="Unassembled WGS sequence"/>
</dbReference>
<dbReference type="GO" id="GO:0016491">
    <property type="term" value="F:oxidoreductase activity"/>
    <property type="evidence" value="ECO:0007669"/>
    <property type="project" value="TreeGrafter"/>
</dbReference>
<accession>A0A165HV55</accession>
<dbReference type="OMA" id="GHYSERI"/>
<dbReference type="PANTHER" id="PTHR42840">
    <property type="entry name" value="NAD(P)-BINDING ROSSMANN-FOLD SUPERFAMILY PROTEIN-RELATED"/>
    <property type="match status" value="1"/>
</dbReference>
<dbReference type="InParanoid" id="A0A165HV55"/>
<feature type="domain" description="Gfo/Idh/MocA-like oxidoreductase N-terminal" evidence="1">
    <location>
        <begin position="7"/>
        <end position="132"/>
    </location>
</feature>
<proteinExistence type="predicted"/>
<evidence type="ECO:0000259" key="1">
    <source>
        <dbReference type="Pfam" id="PF01408"/>
    </source>
</evidence>
<dbReference type="GO" id="GO:0005737">
    <property type="term" value="C:cytoplasm"/>
    <property type="evidence" value="ECO:0007669"/>
    <property type="project" value="TreeGrafter"/>
</dbReference>
<dbReference type="GO" id="GO:0006740">
    <property type="term" value="P:NADPH regeneration"/>
    <property type="evidence" value="ECO:0007669"/>
    <property type="project" value="TreeGrafter"/>
</dbReference>
<dbReference type="Gene3D" id="3.30.360.10">
    <property type="entry name" value="Dihydrodipicolinate Reductase, domain 2"/>
    <property type="match status" value="1"/>
</dbReference>
<dbReference type="Pfam" id="PF01408">
    <property type="entry name" value="GFO_IDH_MocA"/>
    <property type="match status" value="1"/>
</dbReference>
<dbReference type="GeneID" id="28897160"/>
<keyword evidence="4" id="KW-1185">Reference proteome</keyword>
<sequence>MANQKVLNVGFIGLGEVAQVIHLPTLSLLNHLYRVVAVCDISAQTVKFCQERHHIPKGSTNPSDIFNDPSVDIVFILTSDEFHAPYTIAALGAGKHVLLEKPITLSLPSAQAILDAEQRALQKSGNRVFVGYMRRYAPSFVNAFKREVAGIDKILYARSRDIVGPNPHFVSQSGTFPVKYTDFPRGSKESSTTRLNALLQEAFDGKPVTEERKNYCRFLGSLGSHDLSLMREALGFPESVAGVSAHEPFYSAIFNYTGPRGEKYAVTYESGIDKVPRFDAHLTVYGENKTVSIKYDTPYVKGLPIKVTVDELNEFGEATSREILSSYEDAYTAELKEMYECLVNGKEIKTTVQDAIHDLKLFDLMYTQLERQKSVPPVKASL</sequence>
<dbReference type="InterPro" id="IPR004104">
    <property type="entry name" value="Gfo/Idh/MocA-like_OxRdtase_C"/>
</dbReference>
<reference evidence="3 4" key="1">
    <citation type="journal article" date="2016" name="Fungal Biol.">
        <title>The genome of Xylona heveae provides a window into fungal endophytism.</title>
        <authorList>
            <person name="Gazis R."/>
            <person name="Kuo A."/>
            <person name="Riley R."/>
            <person name="LaButti K."/>
            <person name="Lipzen A."/>
            <person name="Lin J."/>
            <person name="Amirebrahimi M."/>
            <person name="Hesse C.N."/>
            <person name="Spatafora J.W."/>
            <person name="Henrissat B."/>
            <person name="Hainaut M."/>
            <person name="Grigoriev I.V."/>
            <person name="Hibbett D.S."/>
        </authorList>
    </citation>
    <scope>NUCLEOTIDE SEQUENCE [LARGE SCALE GENOMIC DNA]</scope>
    <source>
        <strain evidence="3 4">TC161</strain>
    </source>
</reference>
<evidence type="ECO:0000313" key="3">
    <source>
        <dbReference type="EMBL" id="KZF23963.1"/>
    </source>
</evidence>
<dbReference type="InterPro" id="IPR000683">
    <property type="entry name" value="Gfo/Idh/MocA-like_OxRdtase_N"/>
</dbReference>
<dbReference type="InterPro" id="IPR036291">
    <property type="entry name" value="NAD(P)-bd_dom_sf"/>
</dbReference>
<dbReference type="Gene3D" id="3.40.50.720">
    <property type="entry name" value="NAD(P)-binding Rossmann-like Domain"/>
    <property type="match status" value="1"/>
</dbReference>
<dbReference type="OrthoDB" id="64915at2759"/>
<dbReference type="STRING" id="1328760.A0A165HV55"/>
<dbReference type="RefSeq" id="XP_018189518.1">
    <property type="nucleotide sequence ID" value="XM_018332023.1"/>
</dbReference>
<dbReference type="GO" id="GO:0000166">
    <property type="term" value="F:nucleotide binding"/>
    <property type="evidence" value="ECO:0007669"/>
    <property type="project" value="InterPro"/>
</dbReference>
<dbReference type="PANTHER" id="PTHR42840:SF7">
    <property type="entry name" value="BINDING ROSSMANN FOLD OXIDOREDUCTASE, PUTATIVE (AFU_ORTHOLOGUE AFUA_4G10190)-RELATED"/>
    <property type="match status" value="1"/>
</dbReference>
<evidence type="ECO:0000313" key="4">
    <source>
        <dbReference type="Proteomes" id="UP000076632"/>
    </source>
</evidence>
<gene>
    <name evidence="3" type="ORF">L228DRAFT_244824</name>
</gene>
<feature type="domain" description="Gfo/Idh/MocA-like oxidoreductase C-terminal" evidence="2">
    <location>
        <begin position="217"/>
        <end position="375"/>
    </location>
</feature>
<evidence type="ECO:0000259" key="2">
    <source>
        <dbReference type="Pfam" id="PF02894"/>
    </source>
</evidence>
<dbReference type="SUPFAM" id="SSF51735">
    <property type="entry name" value="NAD(P)-binding Rossmann-fold domains"/>
    <property type="match status" value="1"/>
</dbReference>
<dbReference type="Pfam" id="PF02894">
    <property type="entry name" value="GFO_IDH_MocA_C"/>
    <property type="match status" value="1"/>
</dbReference>
<dbReference type="AlphaFoldDB" id="A0A165HV55"/>
<organism evidence="3 4">
    <name type="scientific">Xylona heveae (strain CBS 132557 / TC161)</name>
    <dbReference type="NCBI Taxonomy" id="1328760"/>
    <lineage>
        <taxon>Eukaryota</taxon>
        <taxon>Fungi</taxon>
        <taxon>Dikarya</taxon>
        <taxon>Ascomycota</taxon>
        <taxon>Pezizomycotina</taxon>
        <taxon>Xylonomycetes</taxon>
        <taxon>Xylonales</taxon>
        <taxon>Xylonaceae</taxon>
        <taxon>Xylona</taxon>
    </lineage>
</organism>
<protein>
    <submittedName>
        <fullName evidence="3">NAD(P)-binding protein</fullName>
    </submittedName>
</protein>
<dbReference type="EMBL" id="KV407456">
    <property type="protein sequence ID" value="KZF23963.1"/>
    <property type="molecule type" value="Genomic_DNA"/>
</dbReference>
<name>A0A165HV55_XYLHT</name>